<evidence type="ECO:0000256" key="5">
    <source>
        <dbReference type="ARBA" id="ARBA00023136"/>
    </source>
</evidence>
<keyword evidence="4 6" id="KW-1133">Transmembrane helix</keyword>
<evidence type="ECO:0000256" key="1">
    <source>
        <dbReference type="ARBA" id="ARBA00004141"/>
    </source>
</evidence>
<comment type="subcellular location">
    <subcellularLocation>
        <location evidence="1">Membrane</location>
        <topology evidence="1">Multi-pass membrane protein</topology>
    </subcellularLocation>
</comment>
<evidence type="ECO:0000256" key="6">
    <source>
        <dbReference type="SAM" id="Phobius"/>
    </source>
</evidence>
<dbReference type="GO" id="GO:0016020">
    <property type="term" value="C:membrane"/>
    <property type="evidence" value="ECO:0007669"/>
    <property type="project" value="UniProtKB-SubCell"/>
</dbReference>
<reference evidence="8 9" key="1">
    <citation type="submission" date="2016-10" db="EMBL/GenBank/DDBJ databases">
        <authorList>
            <person name="de Groot N.N."/>
        </authorList>
    </citation>
    <scope>NUCLEOTIDE SEQUENCE [LARGE SCALE GENOMIC DNA]</scope>
    <source>
        <strain evidence="8 9">PYCC 4715</strain>
    </source>
</reference>
<gene>
    <name evidence="8" type="ORF">SAMEA4029009_CIC11G00000000207</name>
</gene>
<dbReference type="GO" id="GO:0006644">
    <property type="term" value="P:phospholipid metabolic process"/>
    <property type="evidence" value="ECO:0007669"/>
    <property type="project" value="InterPro"/>
</dbReference>
<dbReference type="Gene3D" id="1.20.144.10">
    <property type="entry name" value="Phosphatidic acid phosphatase type 2/haloperoxidase"/>
    <property type="match status" value="1"/>
</dbReference>
<dbReference type="GO" id="GO:0046839">
    <property type="term" value="P:phospholipid dephosphorylation"/>
    <property type="evidence" value="ECO:0007669"/>
    <property type="project" value="TreeGrafter"/>
</dbReference>
<organism evidence="8 9">
    <name type="scientific">Sungouiella intermedia</name>
    <dbReference type="NCBI Taxonomy" id="45354"/>
    <lineage>
        <taxon>Eukaryota</taxon>
        <taxon>Fungi</taxon>
        <taxon>Dikarya</taxon>
        <taxon>Ascomycota</taxon>
        <taxon>Saccharomycotina</taxon>
        <taxon>Pichiomycetes</taxon>
        <taxon>Metschnikowiaceae</taxon>
        <taxon>Sungouiella</taxon>
    </lineage>
</organism>
<feature type="transmembrane region" description="Helical" evidence="6">
    <location>
        <begin position="112"/>
        <end position="136"/>
    </location>
</feature>
<keyword evidence="5 6" id="KW-0472">Membrane</keyword>
<evidence type="ECO:0000259" key="7">
    <source>
        <dbReference type="SMART" id="SM00014"/>
    </source>
</evidence>
<comment type="similarity">
    <text evidence="2">Belongs to the PA-phosphatase related phosphoesterase family.</text>
</comment>
<evidence type="ECO:0000313" key="9">
    <source>
        <dbReference type="Proteomes" id="UP000182259"/>
    </source>
</evidence>
<dbReference type="EMBL" id="LT635767">
    <property type="protein sequence ID" value="SGZ55358.1"/>
    <property type="molecule type" value="Genomic_DNA"/>
</dbReference>
<dbReference type="CDD" id="cd03390">
    <property type="entry name" value="PAP2_containing_1_like"/>
    <property type="match status" value="1"/>
</dbReference>
<protein>
    <submittedName>
        <fullName evidence="8">CIC11C00000000207</fullName>
    </submittedName>
</protein>
<dbReference type="GO" id="GO:0008195">
    <property type="term" value="F:phosphatidate phosphatase activity"/>
    <property type="evidence" value="ECO:0007669"/>
    <property type="project" value="TreeGrafter"/>
</dbReference>
<feature type="transmembrane region" description="Helical" evidence="6">
    <location>
        <begin position="191"/>
        <end position="209"/>
    </location>
</feature>
<accession>A0A1L0DSL5</accession>
<evidence type="ECO:0000313" key="8">
    <source>
        <dbReference type="EMBL" id="SGZ55358.1"/>
    </source>
</evidence>
<dbReference type="InterPro" id="IPR043216">
    <property type="entry name" value="PAP-like"/>
</dbReference>
<sequence length="297" mass="33524">MDAIHLILNYFHSDDRYNRTTFGLDQVKGGPAFIFWRGTDAILLGVLIILYKVVYNIEPFQRQFYIGDLLISHPFAEHERVTNHQLFLYAGAVPLATIAVVSLVMTKPRNKIYVTYVALLGVLISVFATSVTTDILKNSFGRHRPDFLARCIPRADAPTEVMVYAVDVCTTTNIPRLLDGFRTTPLGHSSISFAGLLYLLFFLAGQLAATRPQAGAWRSIIAFVPTIGAALIALSRTEDYRHHFIDVFVGLCLGIFIALWLYFRLFPGLASQRCYEPRMLRVEQEIDELEYSPVENV</sequence>
<feature type="transmembrane region" description="Helical" evidence="6">
    <location>
        <begin position="215"/>
        <end position="232"/>
    </location>
</feature>
<feature type="transmembrane region" description="Helical" evidence="6">
    <location>
        <begin position="86"/>
        <end position="106"/>
    </location>
</feature>
<evidence type="ECO:0000256" key="2">
    <source>
        <dbReference type="ARBA" id="ARBA00008816"/>
    </source>
</evidence>
<dbReference type="Proteomes" id="UP000182259">
    <property type="component" value="Chromosome IV"/>
</dbReference>
<dbReference type="SUPFAM" id="SSF48317">
    <property type="entry name" value="Acid phosphatase/Vanadium-dependent haloperoxidase"/>
    <property type="match status" value="1"/>
</dbReference>
<dbReference type="SMART" id="SM00014">
    <property type="entry name" value="acidPPc"/>
    <property type="match status" value="1"/>
</dbReference>
<dbReference type="PANTHER" id="PTHR10165:SF35">
    <property type="entry name" value="RE23632P"/>
    <property type="match status" value="1"/>
</dbReference>
<name>A0A1L0DSL5_9ASCO</name>
<dbReference type="InterPro" id="IPR036938">
    <property type="entry name" value="PAP2/HPO_sf"/>
</dbReference>
<feature type="transmembrane region" description="Helical" evidence="6">
    <location>
        <begin position="244"/>
        <end position="263"/>
    </location>
</feature>
<dbReference type="Pfam" id="PF01569">
    <property type="entry name" value="PAP2"/>
    <property type="match status" value="1"/>
</dbReference>
<feature type="domain" description="Phosphatidic acid phosphatase type 2/haloperoxidase" evidence="7">
    <location>
        <begin position="120"/>
        <end position="262"/>
    </location>
</feature>
<feature type="transmembrane region" description="Helical" evidence="6">
    <location>
        <begin position="34"/>
        <end position="54"/>
    </location>
</feature>
<evidence type="ECO:0000256" key="3">
    <source>
        <dbReference type="ARBA" id="ARBA00022692"/>
    </source>
</evidence>
<keyword evidence="3 6" id="KW-0812">Transmembrane</keyword>
<dbReference type="PANTHER" id="PTHR10165">
    <property type="entry name" value="LIPID PHOSPHATE PHOSPHATASE"/>
    <property type="match status" value="1"/>
</dbReference>
<proteinExistence type="inferred from homology"/>
<evidence type="ECO:0000256" key="4">
    <source>
        <dbReference type="ARBA" id="ARBA00022989"/>
    </source>
</evidence>
<dbReference type="AlphaFoldDB" id="A0A1L0DSL5"/>
<dbReference type="InterPro" id="IPR000326">
    <property type="entry name" value="PAP2/HPO"/>
</dbReference>